<feature type="region of interest" description="Disordered" evidence="1">
    <location>
        <begin position="1"/>
        <end position="35"/>
    </location>
</feature>
<dbReference type="EMBL" id="LT629791">
    <property type="protein sequence ID" value="SDU76261.1"/>
    <property type="molecule type" value="Genomic_DNA"/>
</dbReference>
<evidence type="ECO:0000313" key="3">
    <source>
        <dbReference type="Proteomes" id="UP000182977"/>
    </source>
</evidence>
<gene>
    <name evidence="2" type="ORF">SAMN04488563_5146</name>
</gene>
<name>A0A1H2L6Q9_9ACTN</name>
<dbReference type="AlphaFoldDB" id="A0A1H2L6Q9"/>
<dbReference type="RefSeq" id="WP_083421378.1">
    <property type="nucleotide sequence ID" value="NZ_KQ061222.1"/>
</dbReference>
<dbReference type="OrthoDB" id="5143780at2"/>
<evidence type="ECO:0000313" key="2">
    <source>
        <dbReference type="EMBL" id="SDU76261.1"/>
    </source>
</evidence>
<dbReference type="Proteomes" id="UP000182977">
    <property type="component" value="Chromosome I"/>
</dbReference>
<evidence type="ECO:0000256" key="1">
    <source>
        <dbReference type="SAM" id="MobiDB-lite"/>
    </source>
</evidence>
<keyword evidence="3" id="KW-1185">Reference proteome</keyword>
<sequence length="281" mass="29932">MSAAIARPATDADRRTGPSRSVDPSSRQGPARRRDDSLIGQLNAEWIRLCADPASEAVVAGWRLAEVRSLAEVERAVRTDADGVLLALLRLGHDGDSLALRSVFQLMLGKAVRIAATHAGRDSRACLEQAAVTALWTVVAGYPVERRPVKVAANIAMDTLRLTVTELAHQRHETPSSPEQLHAATSDGEPSEPSDSAGAGDPPDLELFELLAWAVGNGTVSREDAALLVDIYAPAPGHEGGRAAADRRGISWAAARQRASRATRRIAEAVRADDVWQAPTV</sequence>
<feature type="compositionally biased region" description="Polar residues" evidence="1">
    <location>
        <begin position="18"/>
        <end position="28"/>
    </location>
</feature>
<dbReference type="STRING" id="419479.SAMN04488563_5146"/>
<proteinExistence type="predicted"/>
<organism evidence="2 3">
    <name type="scientific">Jiangella alkaliphila</name>
    <dbReference type="NCBI Taxonomy" id="419479"/>
    <lineage>
        <taxon>Bacteria</taxon>
        <taxon>Bacillati</taxon>
        <taxon>Actinomycetota</taxon>
        <taxon>Actinomycetes</taxon>
        <taxon>Jiangellales</taxon>
        <taxon>Jiangellaceae</taxon>
        <taxon>Jiangella</taxon>
    </lineage>
</organism>
<accession>A0A1H2L6Q9</accession>
<protein>
    <submittedName>
        <fullName evidence="2">Uncharacterized protein</fullName>
    </submittedName>
</protein>
<feature type="region of interest" description="Disordered" evidence="1">
    <location>
        <begin position="169"/>
        <end position="201"/>
    </location>
</feature>
<reference evidence="3" key="1">
    <citation type="submission" date="2016-10" db="EMBL/GenBank/DDBJ databases">
        <authorList>
            <person name="Varghese N."/>
            <person name="Submissions S."/>
        </authorList>
    </citation>
    <scope>NUCLEOTIDE SEQUENCE [LARGE SCALE GENOMIC DNA]</scope>
    <source>
        <strain evidence="3">DSM 45079</strain>
    </source>
</reference>